<organism evidence="8 9">
    <name type="scientific">Claviceps pusilla</name>
    <dbReference type="NCBI Taxonomy" id="123648"/>
    <lineage>
        <taxon>Eukaryota</taxon>
        <taxon>Fungi</taxon>
        <taxon>Dikarya</taxon>
        <taxon>Ascomycota</taxon>
        <taxon>Pezizomycotina</taxon>
        <taxon>Sordariomycetes</taxon>
        <taxon>Hypocreomycetidae</taxon>
        <taxon>Hypocreales</taxon>
        <taxon>Clavicipitaceae</taxon>
        <taxon>Claviceps</taxon>
    </lineage>
</organism>
<sequence length="228" mass="25806">MDTGTEQKRMQRRRYTKTKYGCKTCKIRKVRCDETWPACQNCEKTGRQCDGVSPQAVRNNSNTITFIPPLTVSHFQSTPSRGDIHTLDTRSTQALRHSLIHCIVGELSRPLWDPLLKQAAVEKPVFGGALMAFTALCRMYTQAKMDMVAWAPQETDLGESVRAFICTYNTRQRTLQDEDGSGELPTSSNVAVLCDLVFICLELIMEELESALSHLEHGLEMLRQETFQ</sequence>
<dbReference type="OrthoDB" id="3172332at2759"/>
<keyword evidence="9" id="KW-1185">Reference proteome</keyword>
<dbReference type="InterPro" id="IPR036864">
    <property type="entry name" value="Zn2-C6_fun-type_DNA-bd_sf"/>
</dbReference>
<keyword evidence="3" id="KW-0805">Transcription regulation</keyword>
<dbReference type="PANTHER" id="PTHR36206:SF10">
    <property type="entry name" value="ZN(II)2CYS6 TRANSCRIPTION FACTOR (EUROFUNG)"/>
    <property type="match status" value="1"/>
</dbReference>
<evidence type="ECO:0000313" key="9">
    <source>
        <dbReference type="Proteomes" id="UP000748025"/>
    </source>
</evidence>
<name>A0A9P7N3P2_9HYPO</name>
<evidence type="ECO:0000256" key="5">
    <source>
        <dbReference type="ARBA" id="ARBA00023163"/>
    </source>
</evidence>
<dbReference type="AlphaFoldDB" id="A0A9P7N3P2"/>
<dbReference type="PROSITE" id="PS50048">
    <property type="entry name" value="ZN2_CY6_FUNGAL_2"/>
    <property type="match status" value="1"/>
</dbReference>
<protein>
    <recommendedName>
        <fullName evidence="7">Zn(2)-C6 fungal-type domain-containing protein</fullName>
    </recommendedName>
</protein>
<dbReference type="PANTHER" id="PTHR36206">
    <property type="entry name" value="ASPERCRYPTIN BIOSYNTHESIS CLUSTER-SPECIFIC TRANSCRIPTION REGULATOR ATNN-RELATED"/>
    <property type="match status" value="1"/>
</dbReference>
<evidence type="ECO:0000256" key="4">
    <source>
        <dbReference type="ARBA" id="ARBA00023125"/>
    </source>
</evidence>
<dbReference type="GO" id="GO:0000981">
    <property type="term" value="F:DNA-binding transcription factor activity, RNA polymerase II-specific"/>
    <property type="evidence" value="ECO:0007669"/>
    <property type="project" value="InterPro"/>
</dbReference>
<dbReference type="SUPFAM" id="SSF57701">
    <property type="entry name" value="Zn2/Cys6 DNA-binding domain"/>
    <property type="match status" value="1"/>
</dbReference>
<dbReference type="PROSITE" id="PS00463">
    <property type="entry name" value="ZN2_CY6_FUNGAL_1"/>
    <property type="match status" value="1"/>
</dbReference>
<dbReference type="Gene3D" id="4.10.240.10">
    <property type="entry name" value="Zn(2)-C6 fungal-type DNA-binding domain"/>
    <property type="match status" value="1"/>
</dbReference>
<dbReference type="EMBL" id="SRPW01004194">
    <property type="protein sequence ID" value="KAG5984573.1"/>
    <property type="molecule type" value="Genomic_DNA"/>
</dbReference>
<dbReference type="InterPro" id="IPR052360">
    <property type="entry name" value="Transcr_Regulatory_Proteins"/>
</dbReference>
<dbReference type="InterPro" id="IPR001138">
    <property type="entry name" value="Zn2Cys6_DnaBD"/>
</dbReference>
<keyword evidence="5" id="KW-0804">Transcription</keyword>
<accession>A0A9P7N3P2</accession>
<dbReference type="Proteomes" id="UP000748025">
    <property type="component" value="Unassembled WGS sequence"/>
</dbReference>
<keyword evidence="2" id="KW-0862">Zinc</keyword>
<evidence type="ECO:0000256" key="3">
    <source>
        <dbReference type="ARBA" id="ARBA00023015"/>
    </source>
</evidence>
<dbReference type="SMART" id="SM00066">
    <property type="entry name" value="GAL4"/>
    <property type="match status" value="1"/>
</dbReference>
<keyword evidence="4" id="KW-0238">DNA-binding</keyword>
<dbReference type="Pfam" id="PF00172">
    <property type="entry name" value="Zn_clus"/>
    <property type="match status" value="1"/>
</dbReference>
<proteinExistence type="predicted"/>
<evidence type="ECO:0000259" key="7">
    <source>
        <dbReference type="PROSITE" id="PS50048"/>
    </source>
</evidence>
<evidence type="ECO:0000256" key="2">
    <source>
        <dbReference type="ARBA" id="ARBA00022833"/>
    </source>
</evidence>
<gene>
    <name evidence="8" type="ORF">E4U43_006168</name>
</gene>
<evidence type="ECO:0000256" key="1">
    <source>
        <dbReference type="ARBA" id="ARBA00022723"/>
    </source>
</evidence>
<comment type="caution">
    <text evidence="8">The sequence shown here is derived from an EMBL/GenBank/DDBJ whole genome shotgun (WGS) entry which is preliminary data.</text>
</comment>
<keyword evidence="1" id="KW-0479">Metal-binding</keyword>
<reference evidence="8" key="1">
    <citation type="journal article" date="2020" name="bioRxiv">
        <title>Whole genome comparisons of ergot fungi reveals the divergence and evolution of species within the genus Claviceps are the result of varying mechanisms driving genome evolution and host range expansion.</title>
        <authorList>
            <person name="Wyka S.A."/>
            <person name="Mondo S.J."/>
            <person name="Liu M."/>
            <person name="Dettman J."/>
            <person name="Nalam V."/>
            <person name="Broders K.D."/>
        </authorList>
    </citation>
    <scope>NUCLEOTIDE SEQUENCE</scope>
    <source>
        <strain evidence="8">CCC 602</strain>
    </source>
</reference>
<dbReference type="CDD" id="cd00067">
    <property type="entry name" value="GAL4"/>
    <property type="match status" value="1"/>
</dbReference>
<dbReference type="GO" id="GO:0003677">
    <property type="term" value="F:DNA binding"/>
    <property type="evidence" value="ECO:0007669"/>
    <property type="project" value="UniProtKB-KW"/>
</dbReference>
<feature type="non-terminal residue" evidence="8">
    <location>
        <position position="1"/>
    </location>
</feature>
<evidence type="ECO:0000256" key="6">
    <source>
        <dbReference type="ARBA" id="ARBA00023242"/>
    </source>
</evidence>
<keyword evidence="6" id="KW-0539">Nucleus</keyword>
<dbReference type="GO" id="GO:0008270">
    <property type="term" value="F:zinc ion binding"/>
    <property type="evidence" value="ECO:0007669"/>
    <property type="project" value="InterPro"/>
</dbReference>
<evidence type="ECO:0000313" key="8">
    <source>
        <dbReference type="EMBL" id="KAG5984573.1"/>
    </source>
</evidence>
<feature type="domain" description="Zn(2)-C6 fungal-type" evidence="7">
    <location>
        <begin position="21"/>
        <end position="49"/>
    </location>
</feature>